<feature type="transmembrane region" description="Helical" evidence="1">
    <location>
        <begin position="144"/>
        <end position="166"/>
    </location>
</feature>
<evidence type="ECO:0000256" key="1">
    <source>
        <dbReference type="SAM" id="Phobius"/>
    </source>
</evidence>
<keyword evidence="1" id="KW-1133">Transmembrane helix</keyword>
<protein>
    <submittedName>
        <fullName evidence="2">Uncharacterized protein</fullName>
    </submittedName>
</protein>
<keyword evidence="3" id="KW-1185">Reference proteome</keyword>
<evidence type="ECO:0000313" key="3">
    <source>
        <dbReference type="Proteomes" id="UP001207742"/>
    </source>
</evidence>
<accession>A0ABT3IVR3</accession>
<name>A0ABT3IVR3_9BACT</name>
<dbReference type="EMBL" id="JAPDNS010000002">
    <property type="protein sequence ID" value="MCW3488070.1"/>
    <property type="molecule type" value="Genomic_DNA"/>
</dbReference>
<reference evidence="2 3" key="1">
    <citation type="submission" date="2022-10" db="EMBL/GenBank/DDBJ databases">
        <title>Chitinophaga nivalis PC15 sp. nov., isolated from Pyeongchang county, South Korea.</title>
        <authorList>
            <person name="Trinh H.N."/>
        </authorList>
    </citation>
    <scope>NUCLEOTIDE SEQUENCE [LARGE SCALE GENOMIC DNA]</scope>
    <source>
        <strain evidence="2 3">PC14</strain>
    </source>
</reference>
<evidence type="ECO:0000313" key="2">
    <source>
        <dbReference type="EMBL" id="MCW3488070.1"/>
    </source>
</evidence>
<sequence>MSVDINISNYESYLLSFIDKELNGEELAALELFLQKHPQIRQELELLESTCLMPDEQIVFDNKAALYKSTAFRLSAADETRLLDYIDGELHTAAELELQEYLRQHPAAQKELALFQAAKLQPDTSVVFEHKAGLYRHEQRKPAAVYRLIGWGATAAAIIAGLIIWLQPAGRQTHQEPLVADNVIPVKRAPQAIPVTPAPFTPSAPAPADARIATKNTKTIITHAPAKKTTVPAAPDETPVVATNKVTQTDIPVIAQLPPPRNTTEELVEKRLETVGNRQVAAIGSTPENNREPVLAAANTSSSTTVTAAPAPAPVRGELIASVSGSDSKILDKVTNVAKFFSRKRNK</sequence>
<gene>
    <name evidence="2" type="ORF">OL497_29525</name>
</gene>
<proteinExistence type="predicted"/>
<organism evidence="2 3">
    <name type="scientific">Chitinophaga nivalis</name>
    <dbReference type="NCBI Taxonomy" id="2991709"/>
    <lineage>
        <taxon>Bacteria</taxon>
        <taxon>Pseudomonadati</taxon>
        <taxon>Bacteroidota</taxon>
        <taxon>Chitinophagia</taxon>
        <taxon>Chitinophagales</taxon>
        <taxon>Chitinophagaceae</taxon>
        <taxon>Chitinophaga</taxon>
    </lineage>
</organism>
<keyword evidence="1" id="KW-0812">Transmembrane</keyword>
<keyword evidence="1" id="KW-0472">Membrane</keyword>
<dbReference type="RefSeq" id="WP_264734877.1">
    <property type="nucleotide sequence ID" value="NZ_JAPDNR010000001.1"/>
</dbReference>
<dbReference type="Proteomes" id="UP001207742">
    <property type="component" value="Unassembled WGS sequence"/>
</dbReference>
<comment type="caution">
    <text evidence="2">The sequence shown here is derived from an EMBL/GenBank/DDBJ whole genome shotgun (WGS) entry which is preliminary data.</text>
</comment>